<evidence type="ECO:0000256" key="2">
    <source>
        <dbReference type="ARBA" id="ARBA00022729"/>
    </source>
</evidence>
<dbReference type="PIRSF" id="PIRSF001467">
    <property type="entry name" value="Peptidylpro_ismrse"/>
    <property type="match status" value="1"/>
</dbReference>
<gene>
    <name evidence="7" type="ORF">RFI_32034</name>
</gene>
<comment type="similarity">
    <text evidence="5">Belongs to the cyclophilin-type PPIase family.</text>
</comment>
<comment type="catalytic activity">
    <reaction evidence="1 5">
        <text>[protein]-peptidylproline (omega=180) = [protein]-peptidylproline (omega=0)</text>
        <dbReference type="Rhea" id="RHEA:16237"/>
        <dbReference type="Rhea" id="RHEA-COMP:10747"/>
        <dbReference type="Rhea" id="RHEA-COMP:10748"/>
        <dbReference type="ChEBI" id="CHEBI:83833"/>
        <dbReference type="ChEBI" id="CHEBI:83834"/>
        <dbReference type="EC" id="5.2.1.8"/>
    </reaction>
</comment>
<organism evidence="7 8">
    <name type="scientific">Reticulomyxa filosa</name>
    <dbReference type="NCBI Taxonomy" id="46433"/>
    <lineage>
        <taxon>Eukaryota</taxon>
        <taxon>Sar</taxon>
        <taxon>Rhizaria</taxon>
        <taxon>Retaria</taxon>
        <taxon>Foraminifera</taxon>
        <taxon>Monothalamids</taxon>
        <taxon>Reticulomyxidae</taxon>
        <taxon>Reticulomyxa</taxon>
    </lineage>
</organism>
<proteinExistence type="inferred from homology"/>
<dbReference type="AlphaFoldDB" id="X6LXD1"/>
<dbReference type="InterPro" id="IPR002130">
    <property type="entry name" value="Cyclophilin-type_PPIase_dom"/>
</dbReference>
<dbReference type="GO" id="GO:0005737">
    <property type="term" value="C:cytoplasm"/>
    <property type="evidence" value="ECO:0007669"/>
    <property type="project" value="TreeGrafter"/>
</dbReference>
<evidence type="ECO:0000256" key="3">
    <source>
        <dbReference type="ARBA" id="ARBA00023110"/>
    </source>
</evidence>
<dbReference type="OMA" id="CCQFFIC"/>
<dbReference type="PRINTS" id="PR00153">
    <property type="entry name" value="CSAPPISMRASE"/>
</dbReference>
<dbReference type="PANTHER" id="PTHR11071:SF561">
    <property type="entry name" value="PEPTIDYL-PROLYL CIS-TRANS ISOMERASE D-RELATED"/>
    <property type="match status" value="1"/>
</dbReference>
<comment type="caution">
    <text evidence="7">The sequence shown here is derived from an EMBL/GenBank/DDBJ whole genome shotgun (WGS) entry which is preliminary data.</text>
</comment>
<dbReference type="Proteomes" id="UP000023152">
    <property type="component" value="Unassembled WGS sequence"/>
</dbReference>
<protein>
    <recommendedName>
        <fullName evidence="5">Peptidyl-prolyl cis-trans isomerase</fullName>
        <shortName evidence="5">PPIase</shortName>
        <ecNumber evidence="5">5.2.1.8</ecNumber>
    </recommendedName>
</protein>
<dbReference type="EMBL" id="ASPP01028226">
    <property type="protein sequence ID" value="ETO05360.1"/>
    <property type="molecule type" value="Genomic_DNA"/>
</dbReference>
<dbReference type="PANTHER" id="PTHR11071">
    <property type="entry name" value="PEPTIDYL-PROLYL CIS-TRANS ISOMERASE"/>
    <property type="match status" value="1"/>
</dbReference>
<keyword evidence="3 5" id="KW-0697">Rotamase</keyword>
<dbReference type="InterPro" id="IPR020892">
    <property type="entry name" value="Cyclophilin-type_PPIase_CS"/>
</dbReference>
<dbReference type="GO" id="GO:0016018">
    <property type="term" value="F:cyclosporin A binding"/>
    <property type="evidence" value="ECO:0007669"/>
    <property type="project" value="TreeGrafter"/>
</dbReference>
<keyword evidence="4 5" id="KW-0413">Isomerase</keyword>
<evidence type="ECO:0000313" key="7">
    <source>
        <dbReference type="EMBL" id="ETO05360.1"/>
    </source>
</evidence>
<keyword evidence="8" id="KW-1185">Reference proteome</keyword>
<dbReference type="PROSITE" id="PS50072">
    <property type="entry name" value="CSA_PPIASE_2"/>
    <property type="match status" value="1"/>
</dbReference>
<dbReference type="GO" id="GO:0006457">
    <property type="term" value="P:protein folding"/>
    <property type="evidence" value="ECO:0007669"/>
    <property type="project" value="InterPro"/>
</dbReference>
<dbReference type="GO" id="GO:0003755">
    <property type="term" value="F:peptidyl-prolyl cis-trans isomerase activity"/>
    <property type="evidence" value="ECO:0007669"/>
    <property type="project" value="UniProtKB-UniRule"/>
</dbReference>
<name>X6LXD1_RETFI</name>
<evidence type="ECO:0000313" key="8">
    <source>
        <dbReference type="Proteomes" id="UP000023152"/>
    </source>
</evidence>
<dbReference type="SUPFAM" id="SSF50891">
    <property type="entry name" value="Cyclophilin-like"/>
    <property type="match status" value="1"/>
</dbReference>
<dbReference type="PROSITE" id="PS00170">
    <property type="entry name" value="CSA_PPIASE_1"/>
    <property type="match status" value="1"/>
</dbReference>
<comment type="function">
    <text evidence="5">PPIases accelerate the folding of proteins. It catalyzes the cis-trans isomerization of proline imidic peptide bonds in oligopeptides.</text>
</comment>
<evidence type="ECO:0000256" key="5">
    <source>
        <dbReference type="RuleBase" id="RU363019"/>
    </source>
</evidence>
<dbReference type="Pfam" id="PF00160">
    <property type="entry name" value="Pro_isomerase"/>
    <property type="match status" value="1"/>
</dbReference>
<accession>X6LXD1</accession>
<dbReference type="InterPro" id="IPR029000">
    <property type="entry name" value="Cyclophilin-like_dom_sf"/>
</dbReference>
<evidence type="ECO:0000256" key="1">
    <source>
        <dbReference type="ARBA" id="ARBA00000971"/>
    </source>
</evidence>
<dbReference type="InterPro" id="IPR024936">
    <property type="entry name" value="Cyclophilin-type_PPIase"/>
</dbReference>
<dbReference type="Gene3D" id="2.40.100.10">
    <property type="entry name" value="Cyclophilin-like"/>
    <property type="match status" value="1"/>
</dbReference>
<keyword evidence="2" id="KW-0732">Signal</keyword>
<sequence length="221" mass="24411">MSKTLFLSGAVTFILAPCYLRNHNKLEKITHKVYLDVSIDSKAIGRIIIGLFGETVPRTVYNFKCLCTGEKGISESGSKVKLHYKGSIFHRIVPNFVAQGGDFICNDGKGGECVFAKDMKTRVFPDENFALSHCNEGYVSMCNRGENTNGSQFFITLGPCPFLNGKHVVFGKVIEGMNIVKQIEQYGSKVGTPTARVVIQDCGEIIDEVITTDEKEKNNNI</sequence>
<feature type="domain" description="PPIase cyclophilin-type" evidence="6">
    <location>
        <begin position="34"/>
        <end position="204"/>
    </location>
</feature>
<evidence type="ECO:0000259" key="6">
    <source>
        <dbReference type="PROSITE" id="PS50072"/>
    </source>
</evidence>
<dbReference type="OrthoDB" id="193499at2759"/>
<reference evidence="7 8" key="1">
    <citation type="journal article" date="2013" name="Curr. Biol.">
        <title>The Genome of the Foraminiferan Reticulomyxa filosa.</title>
        <authorList>
            <person name="Glockner G."/>
            <person name="Hulsmann N."/>
            <person name="Schleicher M."/>
            <person name="Noegel A.A."/>
            <person name="Eichinger L."/>
            <person name="Gallinger C."/>
            <person name="Pawlowski J."/>
            <person name="Sierra R."/>
            <person name="Euteneuer U."/>
            <person name="Pillet L."/>
            <person name="Moustafa A."/>
            <person name="Platzer M."/>
            <person name="Groth M."/>
            <person name="Szafranski K."/>
            <person name="Schliwa M."/>
        </authorList>
    </citation>
    <scope>NUCLEOTIDE SEQUENCE [LARGE SCALE GENOMIC DNA]</scope>
</reference>
<dbReference type="FunFam" id="2.40.100.10:FF:000019">
    <property type="entry name" value="Peptidyl-prolyl cis-trans isomerase"/>
    <property type="match status" value="1"/>
</dbReference>
<dbReference type="EC" id="5.2.1.8" evidence="5"/>
<evidence type="ECO:0000256" key="4">
    <source>
        <dbReference type="ARBA" id="ARBA00023235"/>
    </source>
</evidence>